<comment type="catalytic activity">
    <reaction evidence="6 7">
        <text>L-arginyl-[protein] + 2 S-adenosyl-L-methionine = N(omega),N(omega)'-dimethyl-L-arginyl-[protein] + 2 S-adenosyl-L-homocysteine + 2 H(+)</text>
        <dbReference type="Rhea" id="RHEA:48108"/>
        <dbReference type="Rhea" id="RHEA-COMP:10532"/>
        <dbReference type="Rhea" id="RHEA-COMP:11992"/>
        <dbReference type="ChEBI" id="CHEBI:15378"/>
        <dbReference type="ChEBI" id="CHEBI:29965"/>
        <dbReference type="ChEBI" id="CHEBI:57856"/>
        <dbReference type="ChEBI" id="CHEBI:59789"/>
        <dbReference type="ChEBI" id="CHEBI:88221"/>
        <dbReference type="EC" id="2.1.1.320"/>
    </reaction>
</comment>
<evidence type="ECO:0000256" key="2">
    <source>
        <dbReference type="ARBA" id="ARBA00005891"/>
    </source>
</evidence>
<comment type="function">
    <text evidence="7">Arginine methyltransferase involved in the assembly or stability of mitochondrial NADH:ubiquinone oxidoreductase complex (complex I).</text>
</comment>
<evidence type="ECO:0000256" key="6">
    <source>
        <dbReference type="ARBA" id="ARBA00048612"/>
    </source>
</evidence>
<evidence type="ECO:0000313" key="9">
    <source>
        <dbReference type="EMBL" id="ELU12546.1"/>
    </source>
</evidence>
<evidence type="ECO:0000256" key="5">
    <source>
        <dbReference type="ARBA" id="ARBA00023128"/>
    </source>
</evidence>
<reference evidence="11" key="1">
    <citation type="submission" date="2012-12" db="EMBL/GenBank/DDBJ databases">
        <authorList>
            <person name="Hellsten U."/>
            <person name="Grimwood J."/>
            <person name="Chapman J.A."/>
            <person name="Shapiro H."/>
            <person name="Aerts A."/>
            <person name="Otillar R.P."/>
            <person name="Terry A.Y."/>
            <person name="Boore J.L."/>
            <person name="Simakov O."/>
            <person name="Marletaz F."/>
            <person name="Cho S.-J."/>
            <person name="Edsinger-Gonzales E."/>
            <person name="Havlak P."/>
            <person name="Kuo D.-H."/>
            <person name="Larsson T."/>
            <person name="Lv J."/>
            <person name="Arendt D."/>
            <person name="Savage R."/>
            <person name="Osoegawa K."/>
            <person name="de Jong P."/>
            <person name="Lindberg D.R."/>
            <person name="Seaver E.C."/>
            <person name="Weisblat D.A."/>
            <person name="Putnam N.H."/>
            <person name="Grigoriev I.V."/>
            <person name="Rokhsar D.S."/>
        </authorList>
    </citation>
    <scope>NUCLEOTIDE SEQUENCE</scope>
    <source>
        <strain evidence="11">I ESC-2004</strain>
    </source>
</reference>
<dbReference type="EMBL" id="AMQN01005364">
    <property type="status" value="NOT_ANNOTATED_CDS"/>
    <property type="molecule type" value="Genomic_DNA"/>
</dbReference>
<proteinExistence type="inferred from homology"/>
<comment type="similarity">
    <text evidence="2 7">Belongs to the NDUFAF7 family.</text>
</comment>
<dbReference type="SUPFAM" id="SSF53335">
    <property type="entry name" value="S-adenosyl-L-methionine-dependent methyltransferases"/>
    <property type="match status" value="1"/>
</dbReference>
<dbReference type="FunCoup" id="R7V848">
    <property type="interactions" value="1257"/>
</dbReference>
<dbReference type="AlphaFoldDB" id="R7V848"/>
<evidence type="ECO:0000256" key="3">
    <source>
        <dbReference type="ARBA" id="ARBA00022603"/>
    </source>
</evidence>
<keyword evidence="4 7" id="KW-0808">Transferase</keyword>
<dbReference type="HOGENOM" id="CLU_024840_3_1_1"/>
<keyword evidence="3 7" id="KW-0489">Methyltransferase</keyword>
<dbReference type="InterPro" id="IPR029063">
    <property type="entry name" value="SAM-dependent_MTases_sf"/>
</dbReference>
<dbReference type="GO" id="GO:0032259">
    <property type="term" value="P:methylation"/>
    <property type="evidence" value="ECO:0007669"/>
    <property type="project" value="UniProtKB-KW"/>
</dbReference>
<evidence type="ECO:0000313" key="11">
    <source>
        <dbReference type="Proteomes" id="UP000014760"/>
    </source>
</evidence>
<feature type="region of interest" description="Disordered" evidence="8">
    <location>
        <begin position="380"/>
        <end position="403"/>
    </location>
</feature>
<evidence type="ECO:0000256" key="4">
    <source>
        <dbReference type="ARBA" id="ARBA00022679"/>
    </source>
</evidence>
<dbReference type="OrthoDB" id="438553at2759"/>
<dbReference type="InterPro" id="IPR038375">
    <property type="entry name" value="NDUFAF7_sf"/>
</dbReference>
<evidence type="ECO:0000256" key="8">
    <source>
        <dbReference type="SAM" id="MobiDB-lite"/>
    </source>
</evidence>
<dbReference type="EC" id="2.1.1.320" evidence="7"/>
<dbReference type="OMA" id="YYHPQRN"/>
<sequence length="403" mass="45954">ALTEVLRSRIKMKGPLTVADYMRDCLTNPMAGYYMHRDVFGTKGDFTTSPEISGMFGEIIGVWAIYEWMQFGCPSPLNIIELGPGRGTLADDILRVFPMVFPKMKDLDKLVRYHMVEISPKLSEMQAEKLSGRKPDESEKPKVEGAPFYKQCKSKYGPEVFWYRTPDQVPRGFSFFLAHEFFDALPIHKFQLRDGEWHEVLVDVDDGPDGDHFRYVLSREVTPMQKVLLNDGDERDHIELCPDAGVIVQDMAQRIKTDGGFSLIADYGHSGEKGHSFRAFRDHKIFEPLQEPGTADLTADVDFSFLKEAAGNRVACHGPITQRDFLHNMGIELRLQILLKNASEKDQHDLISGYDTLTNPEIMGERFKFFVMMQNRKNEYTPTGIVSPTEHKPLVKSKKPPQQ</sequence>
<dbReference type="GO" id="GO:0005739">
    <property type="term" value="C:mitochondrion"/>
    <property type="evidence" value="ECO:0007669"/>
    <property type="project" value="UniProtKB-SubCell"/>
</dbReference>
<accession>R7V848</accession>
<feature type="non-terminal residue" evidence="9">
    <location>
        <position position="1"/>
    </location>
</feature>
<dbReference type="PANTHER" id="PTHR12049">
    <property type="entry name" value="PROTEIN ARGININE METHYLTRANSFERASE NDUFAF7, MITOCHONDRIAL"/>
    <property type="match status" value="1"/>
</dbReference>
<dbReference type="Gene3D" id="3.40.50.12710">
    <property type="match status" value="1"/>
</dbReference>
<keyword evidence="11" id="KW-1185">Reference proteome</keyword>
<dbReference type="Proteomes" id="UP000014760">
    <property type="component" value="Unassembled WGS sequence"/>
</dbReference>
<reference evidence="10" key="3">
    <citation type="submission" date="2015-06" db="UniProtKB">
        <authorList>
            <consortium name="EnsemblMetazoa"/>
        </authorList>
    </citation>
    <scope>IDENTIFICATION</scope>
</reference>
<name>R7V848_CAPTE</name>
<dbReference type="GO" id="GO:0032981">
    <property type="term" value="P:mitochondrial respiratory chain complex I assembly"/>
    <property type="evidence" value="ECO:0007669"/>
    <property type="project" value="TreeGrafter"/>
</dbReference>
<organism evidence="9">
    <name type="scientific">Capitella teleta</name>
    <name type="common">Polychaete worm</name>
    <dbReference type="NCBI Taxonomy" id="283909"/>
    <lineage>
        <taxon>Eukaryota</taxon>
        <taxon>Metazoa</taxon>
        <taxon>Spiralia</taxon>
        <taxon>Lophotrochozoa</taxon>
        <taxon>Annelida</taxon>
        <taxon>Polychaeta</taxon>
        <taxon>Sedentaria</taxon>
        <taxon>Scolecida</taxon>
        <taxon>Capitellidae</taxon>
        <taxon>Capitella</taxon>
    </lineage>
</organism>
<dbReference type="InterPro" id="IPR003788">
    <property type="entry name" value="NDUFAF7"/>
</dbReference>
<feature type="compositionally biased region" description="Basic residues" evidence="8">
    <location>
        <begin position="394"/>
        <end position="403"/>
    </location>
</feature>
<gene>
    <name evidence="9" type="ORF">CAPTEDRAFT_117962</name>
</gene>
<dbReference type="PANTHER" id="PTHR12049:SF7">
    <property type="entry name" value="PROTEIN ARGININE METHYLTRANSFERASE NDUFAF7, MITOCHONDRIAL"/>
    <property type="match status" value="1"/>
</dbReference>
<keyword evidence="5 7" id="KW-0496">Mitochondrion</keyword>
<comment type="subcellular location">
    <subcellularLocation>
        <location evidence="1 7">Mitochondrion</location>
    </subcellularLocation>
</comment>
<dbReference type="GO" id="GO:0035243">
    <property type="term" value="F:protein-arginine omega-N symmetric methyltransferase activity"/>
    <property type="evidence" value="ECO:0007669"/>
    <property type="project" value="UniProtKB-EC"/>
</dbReference>
<evidence type="ECO:0000313" key="10">
    <source>
        <dbReference type="EnsemblMetazoa" id="CapteP117962"/>
    </source>
</evidence>
<protein>
    <recommendedName>
        <fullName evidence="7">Protein arginine methyltransferase NDUFAF7</fullName>
        <ecNumber evidence="7">2.1.1.320</ecNumber>
    </recommendedName>
</protein>
<reference evidence="9 11" key="2">
    <citation type="journal article" date="2013" name="Nature">
        <title>Insights into bilaterian evolution from three spiralian genomes.</title>
        <authorList>
            <person name="Simakov O."/>
            <person name="Marletaz F."/>
            <person name="Cho S.J."/>
            <person name="Edsinger-Gonzales E."/>
            <person name="Havlak P."/>
            <person name="Hellsten U."/>
            <person name="Kuo D.H."/>
            <person name="Larsson T."/>
            <person name="Lv J."/>
            <person name="Arendt D."/>
            <person name="Savage R."/>
            <person name="Osoegawa K."/>
            <person name="de Jong P."/>
            <person name="Grimwood J."/>
            <person name="Chapman J.A."/>
            <person name="Shapiro H."/>
            <person name="Aerts A."/>
            <person name="Otillar R.P."/>
            <person name="Terry A.Y."/>
            <person name="Boore J.L."/>
            <person name="Grigoriev I.V."/>
            <person name="Lindberg D.R."/>
            <person name="Seaver E.C."/>
            <person name="Weisblat D.A."/>
            <person name="Putnam N.H."/>
            <person name="Rokhsar D.S."/>
        </authorList>
    </citation>
    <scope>NUCLEOTIDE SEQUENCE</scope>
    <source>
        <strain evidence="9 11">I ESC-2004</strain>
    </source>
</reference>
<evidence type="ECO:0000256" key="7">
    <source>
        <dbReference type="RuleBase" id="RU364114"/>
    </source>
</evidence>
<evidence type="ECO:0000256" key="1">
    <source>
        <dbReference type="ARBA" id="ARBA00004173"/>
    </source>
</evidence>
<dbReference type="EnsemblMetazoa" id="CapteT117962">
    <property type="protein sequence ID" value="CapteP117962"/>
    <property type="gene ID" value="CapteG117962"/>
</dbReference>
<dbReference type="Pfam" id="PF02636">
    <property type="entry name" value="Methyltransf_28"/>
    <property type="match status" value="1"/>
</dbReference>
<dbReference type="STRING" id="283909.R7V848"/>
<dbReference type="EMBL" id="KB295847">
    <property type="protein sequence ID" value="ELU12546.1"/>
    <property type="molecule type" value="Genomic_DNA"/>
</dbReference>